<name>A0A3B7MHB3_9BACT</name>
<reference evidence="3 4" key="1">
    <citation type="submission" date="2018-09" db="EMBL/GenBank/DDBJ databases">
        <title>Genome sequencing of strain 6GH32-13.</title>
        <authorList>
            <person name="Weon H.-Y."/>
            <person name="Heo J."/>
            <person name="Kwon S.-W."/>
        </authorList>
    </citation>
    <scope>NUCLEOTIDE SEQUENCE [LARGE SCALE GENOMIC DNA]</scope>
    <source>
        <strain evidence="3 4">5GH32-13</strain>
    </source>
</reference>
<dbReference type="KEGG" id="pseg:D3H65_07240"/>
<dbReference type="InterPro" id="IPR020287">
    <property type="entry name" value="Tail_sheath_C"/>
</dbReference>
<protein>
    <submittedName>
        <fullName evidence="3">Phage tail protein</fullName>
    </submittedName>
</protein>
<dbReference type="Proteomes" id="UP000263900">
    <property type="component" value="Chromosome"/>
</dbReference>
<organism evidence="3 4">
    <name type="scientific">Paraflavitalea soli</name>
    <dbReference type="NCBI Taxonomy" id="2315862"/>
    <lineage>
        <taxon>Bacteria</taxon>
        <taxon>Pseudomonadati</taxon>
        <taxon>Bacteroidota</taxon>
        <taxon>Chitinophagia</taxon>
        <taxon>Chitinophagales</taxon>
        <taxon>Chitinophagaceae</taxon>
        <taxon>Paraflavitalea</taxon>
    </lineage>
</organism>
<dbReference type="Pfam" id="PF17482">
    <property type="entry name" value="Phage_sheath_1C"/>
    <property type="match status" value="1"/>
</dbReference>
<keyword evidence="4" id="KW-1185">Reference proteome</keyword>
<dbReference type="OrthoDB" id="9767864at2"/>
<comment type="similarity">
    <text evidence="1">Belongs to the myoviridae tail sheath protein family.</text>
</comment>
<dbReference type="AlphaFoldDB" id="A0A3B7MHB3"/>
<dbReference type="Gene3D" id="3.40.50.11780">
    <property type="match status" value="2"/>
</dbReference>
<dbReference type="PANTHER" id="PTHR35861:SF1">
    <property type="entry name" value="PHAGE TAIL SHEATH PROTEIN"/>
    <property type="match status" value="1"/>
</dbReference>
<dbReference type="PANTHER" id="PTHR35861">
    <property type="match status" value="1"/>
</dbReference>
<evidence type="ECO:0000259" key="2">
    <source>
        <dbReference type="Pfam" id="PF17482"/>
    </source>
</evidence>
<proteinExistence type="inferred from homology"/>
<sequence>MASTYKTPGVYVEEISLFPPSVAQVETAVPAFIGYTEKAFKNGESLLKKPTRINSLSEYEAWFGVGPNVTYNVYLDTNDAVMQVIPSSTFYMYESLRLFYENGGGKCYIISVGDYGGTAQIAELTGGLGPLEKEDEPTLIVCPDAALTDGSLYDFQQAALLQCARLGDRFVIMDLLKSDENTPNQSVVDRVGQFRNKIGINNLKYGAAYVPYVFSSLPKTIRYRNVSLFRGAPPGTALSLEALTSDNNAIQLIFDLANAKKASDTLKSYIAVGAPGILTGTSKSFEEEFKKLFDAYATALAADKRARLRDIYNFVQKILVTLNTFQGTLPTKVGATPNPASKTNSVSFVLKDDITGVIASSGIKNVMETLIKHSNASKADDALDEVFTPSADLTTAITFVGANAAATDAGLVAQYAAFPQAELKYDEAKKAVSAAFTSFINFFYTIQAAAANYERTLDTSLANSFGVYKDILAKISTSTSQLPPSGAVAGVYAMVDDQRGVWKAPANVSLNSVVGPVVPIDNVQQDEFNVDTNAGKSVNAIRAFTGKGTLIWGARTLAGNDNEWRYISVRRFFNMVEESVKKATGQFVFEPNDANTWVKVKGMIENFLTVLWRQGALAGAKADQAFFVKVGLGQTMTAQDILEGKMNVEIGMAVVRPAEFIILKFSHKMQES</sequence>
<dbReference type="InterPro" id="IPR052042">
    <property type="entry name" value="Tail_sheath_structural"/>
</dbReference>
<feature type="domain" description="Tail sheath protein C-terminal" evidence="2">
    <location>
        <begin position="561"/>
        <end position="665"/>
    </location>
</feature>
<evidence type="ECO:0000256" key="1">
    <source>
        <dbReference type="ARBA" id="ARBA00008005"/>
    </source>
</evidence>
<gene>
    <name evidence="3" type="ORF">D3H65_07240</name>
</gene>
<accession>A0A3B7MHB3</accession>
<evidence type="ECO:0000313" key="3">
    <source>
        <dbReference type="EMBL" id="AXY73782.1"/>
    </source>
</evidence>
<dbReference type="EMBL" id="CP032157">
    <property type="protein sequence ID" value="AXY73782.1"/>
    <property type="molecule type" value="Genomic_DNA"/>
</dbReference>
<evidence type="ECO:0000313" key="4">
    <source>
        <dbReference type="Proteomes" id="UP000263900"/>
    </source>
</evidence>
<dbReference type="RefSeq" id="WP_119049617.1">
    <property type="nucleotide sequence ID" value="NZ_CP032157.1"/>
</dbReference>